<dbReference type="AlphaFoldDB" id="H1Y9Z6"/>
<dbReference type="EMBL" id="CM001403">
    <property type="protein sequence ID" value="EHQ24980.1"/>
    <property type="molecule type" value="Genomic_DNA"/>
</dbReference>
<feature type="domain" description="Outer membrane protein beta-barrel" evidence="3">
    <location>
        <begin position="379"/>
        <end position="776"/>
    </location>
</feature>
<keyword evidence="5" id="KW-1185">Reference proteome</keyword>
<proteinExistence type="predicted"/>
<gene>
    <name evidence="4" type="ORF">Mucpa_0799</name>
</gene>
<accession>H1Y9Z6</accession>
<evidence type="ECO:0000256" key="1">
    <source>
        <dbReference type="SAM" id="MobiDB-lite"/>
    </source>
</evidence>
<keyword evidence="4" id="KW-0675">Receptor</keyword>
<dbReference type="InterPro" id="IPR041700">
    <property type="entry name" value="OMP_b-brl_3"/>
</dbReference>
<dbReference type="Pfam" id="PF14905">
    <property type="entry name" value="OMP_b-brl_3"/>
    <property type="match status" value="1"/>
</dbReference>
<name>H1Y9Z6_9SPHI</name>
<dbReference type="RefSeq" id="WP_008504597.1">
    <property type="nucleotide sequence ID" value="NZ_CM001403.1"/>
</dbReference>
<dbReference type="HOGENOM" id="CLU_017617_1_0_10"/>
<feature type="region of interest" description="Disordered" evidence="1">
    <location>
        <begin position="783"/>
        <end position="802"/>
    </location>
</feature>
<evidence type="ECO:0000313" key="5">
    <source>
        <dbReference type="Proteomes" id="UP000002774"/>
    </source>
</evidence>
<dbReference type="eggNOG" id="COG4206">
    <property type="taxonomic scope" value="Bacteria"/>
</dbReference>
<dbReference type="SUPFAM" id="SSF49464">
    <property type="entry name" value="Carboxypeptidase regulatory domain-like"/>
    <property type="match status" value="1"/>
</dbReference>
<sequence length="802" mass="90638">MKLIFCLFVILFSIKGFSQQSPLVINQVSGYITDDKQTSLPNTTLRLYNNVNDVLLASTTSDDKGYFEFKLKALNNCYILITYTGFKTFKISWEKIRYATDGKLGTIRLSADENLLKQVVIKARQAIVQQQTDRTVIVVNDQVKKLAENALDVIRLAPGITLSDNEDALQMSGKEKVEVMINNRVLKLSSRDLLKLLKSMPVNSVSQLEVINNPSARYEVSGNKGMLNIKTRQNTEKGITGNIDLSHSQARHNMGDMASNLNYGSGKFAISTYLAYHYGNYPTQTLTNRYLGSAVLQQSIESVDQWRDPAIRITAEYYLNSQQVLGGIFSHEESHNIASATTSSVLEQTSLSDSSYQTNAYGPNTSRWNTYNLNYRFADAKGTEINIDLDRSLYNKNDENNIVNNTSGINTLSGNRYETLTAITINTFKGDYSHQWKNKLKAEAGFKISGVSTDNYLAISDLTNNHTQAGGSQTNSFLYTEYVNAAYFNLSRNYGKWGLQIGLRAEHSKTQGITTGVTDHPLLKPDSAYLSLLPAVYLTYLPSASHAFRLSFNERIKRPNYSALQPFNYQLDAFTYQTGNPALRVQKNSNVELSYTYDDRITFTAAYTHTTDLFNPIIYTRGNSIYHTTINSGTMDGWNFNLNYPVKITKWWNMLNKLNGFYNHFNGQLYQGILNAGKWSYALSTSQRITLAHQYSLLINARYNSPFQNLIDYQQSNANVSASIGRKILKEQGSFRVGISDIFSMQKTNTLVNFGDLNYTQNKTWESRRLSLSFTWRFGNKKVKETQDRPTGSRDEKMRGGS</sequence>
<dbReference type="Proteomes" id="UP000002774">
    <property type="component" value="Chromosome"/>
</dbReference>
<evidence type="ECO:0000313" key="4">
    <source>
        <dbReference type="EMBL" id="EHQ24980.1"/>
    </source>
</evidence>
<evidence type="ECO:0000259" key="3">
    <source>
        <dbReference type="Pfam" id="PF14905"/>
    </source>
</evidence>
<dbReference type="SUPFAM" id="SSF56935">
    <property type="entry name" value="Porins"/>
    <property type="match status" value="1"/>
</dbReference>
<dbReference type="OrthoDB" id="635001at2"/>
<reference evidence="4" key="1">
    <citation type="submission" date="2011-09" db="EMBL/GenBank/DDBJ databases">
        <title>The permanent draft genome of Mucilaginibacter paludis DSM 18603.</title>
        <authorList>
            <consortium name="US DOE Joint Genome Institute (JGI-PGF)"/>
            <person name="Lucas S."/>
            <person name="Han J."/>
            <person name="Lapidus A."/>
            <person name="Bruce D."/>
            <person name="Goodwin L."/>
            <person name="Pitluck S."/>
            <person name="Peters L."/>
            <person name="Kyrpides N."/>
            <person name="Mavromatis K."/>
            <person name="Ivanova N."/>
            <person name="Mikhailova N."/>
            <person name="Held B."/>
            <person name="Detter J.C."/>
            <person name="Tapia R."/>
            <person name="Han C."/>
            <person name="Land M."/>
            <person name="Hauser L."/>
            <person name="Markowitz V."/>
            <person name="Cheng J.-F."/>
            <person name="Hugenholtz P."/>
            <person name="Woyke T."/>
            <person name="Wu D."/>
            <person name="Tindall B."/>
            <person name="Brambilla E."/>
            <person name="Klenk H.-P."/>
            <person name="Eisen J.A."/>
        </authorList>
    </citation>
    <scope>NUCLEOTIDE SEQUENCE [LARGE SCALE GENOMIC DNA]</scope>
    <source>
        <strain evidence="4">DSM 18603</strain>
    </source>
</reference>
<dbReference type="STRING" id="714943.Mucpa_0799"/>
<keyword evidence="2" id="KW-0732">Signal</keyword>
<feature type="signal peptide" evidence="2">
    <location>
        <begin position="1"/>
        <end position="18"/>
    </location>
</feature>
<organism evidence="4 5">
    <name type="scientific">Mucilaginibacter paludis DSM 18603</name>
    <dbReference type="NCBI Taxonomy" id="714943"/>
    <lineage>
        <taxon>Bacteria</taxon>
        <taxon>Pseudomonadati</taxon>
        <taxon>Bacteroidota</taxon>
        <taxon>Sphingobacteriia</taxon>
        <taxon>Sphingobacteriales</taxon>
        <taxon>Sphingobacteriaceae</taxon>
        <taxon>Mucilaginibacter</taxon>
    </lineage>
</organism>
<evidence type="ECO:0000256" key="2">
    <source>
        <dbReference type="SAM" id="SignalP"/>
    </source>
</evidence>
<protein>
    <submittedName>
        <fullName evidence="4">TonB-dependent receptor</fullName>
    </submittedName>
</protein>
<feature type="chain" id="PRO_5003558888" evidence="2">
    <location>
        <begin position="19"/>
        <end position="802"/>
    </location>
</feature>
<dbReference type="InterPro" id="IPR008969">
    <property type="entry name" value="CarboxyPept-like_regulatory"/>
</dbReference>